<dbReference type="OrthoDB" id="411251at2759"/>
<dbReference type="PROSITE" id="PS50196">
    <property type="entry name" value="RANBD1"/>
    <property type="match status" value="1"/>
</dbReference>
<feature type="domain" description="RanBD1" evidence="4">
    <location>
        <begin position="236"/>
        <end position="378"/>
    </location>
</feature>
<feature type="region of interest" description="Disordered" evidence="3">
    <location>
        <begin position="65"/>
        <end position="106"/>
    </location>
</feature>
<keyword evidence="6" id="KW-1185">Reference proteome</keyword>
<feature type="region of interest" description="Disordered" evidence="3">
    <location>
        <begin position="1"/>
        <end position="37"/>
    </location>
</feature>
<dbReference type="EMBL" id="JAHMUF010000019">
    <property type="protein sequence ID" value="KAG7192278.1"/>
    <property type="molecule type" value="Genomic_DNA"/>
</dbReference>
<dbReference type="SUPFAM" id="SSF50729">
    <property type="entry name" value="PH domain-like"/>
    <property type="match status" value="1"/>
</dbReference>
<dbReference type="Pfam" id="PF00638">
    <property type="entry name" value="Ran_BP1"/>
    <property type="match status" value="1"/>
</dbReference>
<evidence type="ECO:0000259" key="4">
    <source>
        <dbReference type="PROSITE" id="PS50196"/>
    </source>
</evidence>
<evidence type="ECO:0000256" key="1">
    <source>
        <dbReference type="ARBA" id="ARBA00004123"/>
    </source>
</evidence>
<dbReference type="AlphaFoldDB" id="A0A9P7V6H8"/>
<protein>
    <recommendedName>
        <fullName evidence="4">RanBD1 domain-containing protein</fullName>
    </recommendedName>
</protein>
<feature type="region of interest" description="Disordered" evidence="3">
    <location>
        <begin position="176"/>
        <end position="206"/>
    </location>
</feature>
<dbReference type="InterPro" id="IPR000156">
    <property type="entry name" value="Ran_bind_dom"/>
</dbReference>
<keyword evidence="2" id="KW-0539">Nucleus</keyword>
<accession>A0A9P7V6H8</accession>
<feature type="compositionally biased region" description="Polar residues" evidence="3">
    <location>
        <begin position="79"/>
        <end position="95"/>
    </location>
</feature>
<gene>
    <name evidence="5" type="ORF">KQ657_001997</name>
</gene>
<dbReference type="SMART" id="SM00160">
    <property type="entry name" value="RanBD"/>
    <property type="match status" value="1"/>
</dbReference>
<dbReference type="InterPro" id="IPR011993">
    <property type="entry name" value="PH-like_dom_sf"/>
</dbReference>
<dbReference type="Proteomes" id="UP000790833">
    <property type="component" value="Unassembled WGS sequence"/>
</dbReference>
<dbReference type="PANTHER" id="PTHR23138:SF142">
    <property type="entry name" value="RAN-BINDING PROTEIN 3B-RELATED"/>
    <property type="match status" value="1"/>
</dbReference>
<dbReference type="InterPro" id="IPR045255">
    <property type="entry name" value="RanBP1-like"/>
</dbReference>
<proteinExistence type="predicted"/>
<dbReference type="RefSeq" id="XP_043047828.1">
    <property type="nucleotide sequence ID" value="XM_043192773.1"/>
</dbReference>
<reference evidence="5" key="1">
    <citation type="submission" date="2021-03" db="EMBL/GenBank/DDBJ databases">
        <authorList>
            <person name="Palmer J.M."/>
        </authorList>
    </citation>
    <scope>NUCLEOTIDE SEQUENCE</scope>
    <source>
        <strain evidence="5">ARV_011</strain>
    </source>
</reference>
<feature type="compositionally biased region" description="Basic and acidic residues" evidence="3">
    <location>
        <begin position="1"/>
        <end position="14"/>
    </location>
</feature>
<evidence type="ECO:0000256" key="3">
    <source>
        <dbReference type="SAM" id="MobiDB-lite"/>
    </source>
</evidence>
<feature type="region of interest" description="Disordered" evidence="3">
    <location>
        <begin position="221"/>
        <end position="244"/>
    </location>
</feature>
<feature type="compositionally biased region" description="Basic and acidic residues" evidence="3">
    <location>
        <begin position="226"/>
        <end position="237"/>
    </location>
</feature>
<feature type="region of interest" description="Disordered" evidence="3">
    <location>
        <begin position="124"/>
        <end position="153"/>
    </location>
</feature>
<sequence>MSDTLEASKRKLEEAEAGIQSESGIHKKQRTELDPKELEEQITKALELKYEARIKSLEDTVAQLVRSNGGQEEEEHKNNVTSKPELSSTPISSVPSLKRTETAVDSSEIKHKFGASSFTFLKSQNGSFTNGKPAESSSPAAVSRPTFGSTSAFGSNAFEAKKNVFDSLPSFGTALNSTTTHNEDNKESPNTTATTGAGSFGSKANFGNAFQQTMNKKSFLDEQPTEETKAHDVEESSKPTQQYKQVDLIPVERFTGEENEDTVLTLNAKLFELDFTNVSKGWMERGVGNLRLNQSKSDPKSVRLLMRSQALLKVIMNYKITASTELLKGMESSLTPGKYLRLNSLSLSGTPIQYLLKFGSQSQRDELIGKLEVIQAQL</sequence>
<dbReference type="GO" id="GO:0006607">
    <property type="term" value="P:NLS-bearing protein import into nucleus"/>
    <property type="evidence" value="ECO:0007669"/>
    <property type="project" value="TreeGrafter"/>
</dbReference>
<evidence type="ECO:0000256" key="2">
    <source>
        <dbReference type="ARBA" id="ARBA00023242"/>
    </source>
</evidence>
<dbReference type="Gene3D" id="2.30.29.30">
    <property type="entry name" value="Pleckstrin-homology domain (PH domain)/Phosphotyrosine-binding domain (PTB)"/>
    <property type="match status" value="1"/>
</dbReference>
<evidence type="ECO:0000313" key="6">
    <source>
        <dbReference type="Proteomes" id="UP000790833"/>
    </source>
</evidence>
<comment type="caution">
    <text evidence="5">The sequence shown here is derived from an EMBL/GenBank/DDBJ whole genome shotgun (WGS) entry which is preliminary data.</text>
</comment>
<dbReference type="GeneID" id="66115371"/>
<dbReference type="PANTHER" id="PTHR23138">
    <property type="entry name" value="RAN BINDING PROTEIN"/>
    <property type="match status" value="1"/>
</dbReference>
<comment type="subcellular location">
    <subcellularLocation>
        <location evidence="1">Nucleus</location>
    </subcellularLocation>
</comment>
<evidence type="ECO:0000313" key="5">
    <source>
        <dbReference type="EMBL" id="KAG7192278.1"/>
    </source>
</evidence>
<dbReference type="GO" id="GO:0005634">
    <property type="term" value="C:nucleus"/>
    <property type="evidence" value="ECO:0007669"/>
    <property type="project" value="UniProtKB-SubCell"/>
</dbReference>
<name>A0A9P7V6H8_9ASCO</name>
<organism evidence="5 6">
    <name type="scientific">Scheffersomyces spartinae</name>
    <dbReference type="NCBI Taxonomy" id="45513"/>
    <lineage>
        <taxon>Eukaryota</taxon>
        <taxon>Fungi</taxon>
        <taxon>Dikarya</taxon>
        <taxon>Ascomycota</taxon>
        <taxon>Saccharomycotina</taxon>
        <taxon>Pichiomycetes</taxon>
        <taxon>Debaryomycetaceae</taxon>
        <taxon>Scheffersomyces</taxon>
    </lineage>
</organism>